<evidence type="ECO:0000313" key="6">
    <source>
        <dbReference type="EMBL" id="TEB08501.1"/>
    </source>
</evidence>
<dbReference type="InterPro" id="IPR050595">
    <property type="entry name" value="Bact_response_regulator"/>
</dbReference>
<dbReference type="PROSITE" id="PS50110">
    <property type="entry name" value="RESPONSE_REGULATORY"/>
    <property type="match status" value="1"/>
</dbReference>
<feature type="domain" description="Response regulatory" evidence="5">
    <location>
        <begin position="3"/>
        <end position="119"/>
    </location>
</feature>
<dbReference type="Pfam" id="PF00072">
    <property type="entry name" value="Response_reg"/>
    <property type="match status" value="1"/>
</dbReference>
<sequence length="127" mass="14129">MARVLIMEDEPNIAFVLKIAMSEEGHEVRTCQDGLCGLQQLEKGPLPDIVLVDLCMPRVSGRAVVETMHKNQKFQEIPVVIMSGSIPDSRNFPPANSYRTLITKPFDLFKVVEIVNELTTSQCLAVS</sequence>
<keyword evidence="2 4" id="KW-0597">Phosphoprotein</keyword>
<dbReference type="EMBL" id="QFGA01000001">
    <property type="protein sequence ID" value="TEB08501.1"/>
    <property type="molecule type" value="Genomic_DNA"/>
</dbReference>
<evidence type="ECO:0000256" key="1">
    <source>
        <dbReference type="ARBA" id="ARBA00018672"/>
    </source>
</evidence>
<dbReference type="AlphaFoldDB" id="A0A4Y7RI72"/>
<name>A0A4Y7RI72_9FIRM</name>
<dbReference type="Proteomes" id="UP000298324">
    <property type="component" value="Unassembled WGS sequence"/>
</dbReference>
<dbReference type="SUPFAM" id="SSF52172">
    <property type="entry name" value="CheY-like"/>
    <property type="match status" value="1"/>
</dbReference>
<dbReference type="Gene3D" id="3.40.50.2300">
    <property type="match status" value="1"/>
</dbReference>
<protein>
    <recommendedName>
        <fullName evidence="1">Stage 0 sporulation protein A homolog</fullName>
    </recommendedName>
</protein>
<proteinExistence type="predicted"/>
<evidence type="ECO:0000259" key="5">
    <source>
        <dbReference type="PROSITE" id="PS50110"/>
    </source>
</evidence>
<dbReference type="PANTHER" id="PTHR44591">
    <property type="entry name" value="STRESS RESPONSE REGULATOR PROTEIN 1"/>
    <property type="match status" value="1"/>
</dbReference>
<comment type="caution">
    <text evidence="6">The sequence shown here is derived from an EMBL/GenBank/DDBJ whole genome shotgun (WGS) entry which is preliminary data.</text>
</comment>
<accession>A0A4Y7RI72</accession>
<dbReference type="InterPro" id="IPR011006">
    <property type="entry name" value="CheY-like_superfamily"/>
</dbReference>
<keyword evidence="7" id="KW-1185">Reference proteome</keyword>
<evidence type="ECO:0000256" key="4">
    <source>
        <dbReference type="PROSITE-ProRule" id="PRU00169"/>
    </source>
</evidence>
<evidence type="ECO:0000256" key="2">
    <source>
        <dbReference type="ARBA" id="ARBA00022553"/>
    </source>
</evidence>
<dbReference type="GO" id="GO:0000160">
    <property type="term" value="P:phosphorelay signal transduction system"/>
    <property type="evidence" value="ECO:0007669"/>
    <property type="project" value="InterPro"/>
</dbReference>
<dbReference type="RefSeq" id="WP_190240084.1">
    <property type="nucleotide sequence ID" value="NZ_QFGA01000001.1"/>
</dbReference>
<evidence type="ECO:0000256" key="3">
    <source>
        <dbReference type="ARBA" id="ARBA00024867"/>
    </source>
</evidence>
<evidence type="ECO:0000313" key="7">
    <source>
        <dbReference type="Proteomes" id="UP000298324"/>
    </source>
</evidence>
<organism evidence="6 7">
    <name type="scientific">Pelotomaculum schinkii</name>
    <dbReference type="NCBI Taxonomy" id="78350"/>
    <lineage>
        <taxon>Bacteria</taxon>
        <taxon>Bacillati</taxon>
        <taxon>Bacillota</taxon>
        <taxon>Clostridia</taxon>
        <taxon>Eubacteriales</taxon>
        <taxon>Desulfotomaculaceae</taxon>
        <taxon>Pelotomaculum</taxon>
    </lineage>
</organism>
<dbReference type="SMART" id="SM00448">
    <property type="entry name" value="REC"/>
    <property type="match status" value="1"/>
</dbReference>
<feature type="modified residue" description="4-aspartylphosphate" evidence="4">
    <location>
        <position position="53"/>
    </location>
</feature>
<gene>
    <name evidence="6" type="primary">tcrA</name>
    <name evidence="6" type="ORF">Psch_02065</name>
</gene>
<dbReference type="InterPro" id="IPR001789">
    <property type="entry name" value="Sig_transdc_resp-reg_receiver"/>
</dbReference>
<dbReference type="PANTHER" id="PTHR44591:SF3">
    <property type="entry name" value="RESPONSE REGULATORY DOMAIN-CONTAINING PROTEIN"/>
    <property type="match status" value="1"/>
</dbReference>
<comment type="function">
    <text evidence="3">May play the central regulatory role in sporulation. It may be an element of the effector pathway responsible for the activation of sporulation genes in response to nutritional stress. Spo0A may act in concert with spo0H (a sigma factor) to control the expression of some genes that are critical to the sporulation process.</text>
</comment>
<reference evidence="6 7" key="1">
    <citation type="journal article" date="2018" name="Environ. Microbiol.">
        <title>Novel energy conservation strategies and behaviour of Pelotomaculum schinkii driving syntrophic propionate catabolism.</title>
        <authorList>
            <person name="Hidalgo-Ahumada C.A.P."/>
            <person name="Nobu M.K."/>
            <person name="Narihiro T."/>
            <person name="Tamaki H."/>
            <person name="Liu W.T."/>
            <person name="Kamagata Y."/>
            <person name="Stams A.J.M."/>
            <person name="Imachi H."/>
            <person name="Sousa D.Z."/>
        </authorList>
    </citation>
    <scope>NUCLEOTIDE SEQUENCE [LARGE SCALE GENOMIC DNA]</scope>
    <source>
        <strain evidence="6 7">HH</strain>
    </source>
</reference>